<feature type="transmembrane region" description="Helical" evidence="8">
    <location>
        <begin position="183"/>
        <end position="198"/>
    </location>
</feature>
<dbReference type="Proteomes" id="UP000274822">
    <property type="component" value="Unassembled WGS sequence"/>
</dbReference>
<feature type="transmembrane region" description="Helical" evidence="8">
    <location>
        <begin position="113"/>
        <end position="138"/>
    </location>
</feature>
<dbReference type="GO" id="GO:0006506">
    <property type="term" value="P:GPI anchor biosynthetic process"/>
    <property type="evidence" value="ECO:0007669"/>
    <property type="project" value="UniProtKB-UniPathway"/>
</dbReference>
<dbReference type="EMBL" id="RBNJ01000383">
    <property type="protein sequence ID" value="RUS34646.1"/>
    <property type="molecule type" value="Genomic_DNA"/>
</dbReference>
<keyword evidence="10" id="KW-1185">Reference proteome</keyword>
<keyword evidence="9" id="KW-0328">Glycosyltransferase</keyword>
<gene>
    <name evidence="9" type="ORF">BC938DRAFT_479358</name>
</gene>
<dbReference type="GO" id="GO:0016757">
    <property type="term" value="F:glycosyltransferase activity"/>
    <property type="evidence" value="ECO:0007669"/>
    <property type="project" value="UniProtKB-KW"/>
</dbReference>
<keyword evidence="5 8" id="KW-0812">Transmembrane</keyword>
<evidence type="ECO:0000256" key="3">
    <source>
        <dbReference type="ARBA" id="ARBA00008321"/>
    </source>
</evidence>
<comment type="subcellular location">
    <subcellularLocation>
        <location evidence="1">Membrane</location>
        <topology evidence="1">Multi-pass membrane protein</topology>
    </subcellularLocation>
</comment>
<evidence type="ECO:0000256" key="2">
    <source>
        <dbReference type="ARBA" id="ARBA00004687"/>
    </source>
</evidence>
<comment type="caution">
    <text evidence="9">The sequence shown here is derived from an EMBL/GenBank/DDBJ whole genome shotgun (WGS) entry which is preliminary data.</text>
</comment>
<dbReference type="PANTHER" id="PTHR12982:SF0">
    <property type="entry name" value="PHOSPHATIDYLINOSITOL N-ACETYLGLUCOSAMINYLTRANSFERASE SUBUNIT C"/>
    <property type="match status" value="1"/>
</dbReference>
<dbReference type="Pfam" id="PF06432">
    <property type="entry name" value="GPI2"/>
    <property type="match status" value="1"/>
</dbReference>
<accession>A0A433QY10</accession>
<feature type="transmembrane region" description="Helical" evidence="8">
    <location>
        <begin position="210"/>
        <end position="227"/>
    </location>
</feature>
<feature type="transmembrane region" description="Helical" evidence="8">
    <location>
        <begin position="144"/>
        <end position="162"/>
    </location>
</feature>
<evidence type="ECO:0000256" key="5">
    <source>
        <dbReference type="ARBA" id="ARBA00022692"/>
    </source>
</evidence>
<evidence type="ECO:0000256" key="7">
    <source>
        <dbReference type="ARBA" id="ARBA00023136"/>
    </source>
</evidence>
<dbReference type="GO" id="GO:0000506">
    <property type="term" value="C:glycosylphosphatidylinositol-N-acetylglucosaminyltransferase (GPI-GnT) complex"/>
    <property type="evidence" value="ECO:0007669"/>
    <property type="project" value="TreeGrafter"/>
</dbReference>
<dbReference type="InterPro" id="IPR009450">
    <property type="entry name" value="Plno_GlcNAc_GPI2"/>
</dbReference>
<feature type="transmembrane region" description="Helical" evidence="8">
    <location>
        <begin position="264"/>
        <end position="283"/>
    </location>
</feature>
<sequence length="445" mass="49709">MVKWWLARCDCTLFLYYLPTFMAYAYCPNDGRKFLDDEAACPECGLERDKHWVGLNAKGGFRNLDHHVDPPTIAPTPGTTRVPDQTSLAKTDVRQAGLSGQLLNVRSYDYWTVVYESGVISQHISTIVVFIAVFIYLYNGMLSARSLIWIGSVLTAAGYIFWDWSIVQTEPSYRNKRKKTAKGALLFFLTLLGLSPILKTLTKDTSDDTIWALTVCLFMANMLFHDYGSNNRTNIKFPGSVSTNAAIFASVLLASRLGRLGTNSHVFGLMSFAVEWFALFPIFRRYLKVGVEVGKIGLGETFSKDSPPYPDHSTEPDIQRQCDLNDPALPDGHSTFFTHLQGRHDSVHTGLGVHHVLLSVLADLDPEIQKRDSRAMGRGPPKVAAHAKSCGRVSETRVCPFAQARSTTYGSEIHDVWNQAESRLAIVQISRMEVGLNFTLWLSMI</sequence>
<reference evidence="9 10" key="1">
    <citation type="journal article" date="2018" name="New Phytol.">
        <title>Phylogenomics of Endogonaceae and evolution of mycorrhizas within Mucoromycota.</title>
        <authorList>
            <person name="Chang Y."/>
            <person name="Desiro A."/>
            <person name="Na H."/>
            <person name="Sandor L."/>
            <person name="Lipzen A."/>
            <person name="Clum A."/>
            <person name="Barry K."/>
            <person name="Grigoriev I.V."/>
            <person name="Martin F.M."/>
            <person name="Stajich J.E."/>
            <person name="Smith M.E."/>
            <person name="Bonito G."/>
            <person name="Spatafora J.W."/>
        </authorList>
    </citation>
    <scope>NUCLEOTIDE SEQUENCE [LARGE SCALE GENOMIC DNA]</scope>
    <source>
        <strain evidence="9 10">AD002</strain>
    </source>
</reference>
<evidence type="ECO:0000313" key="10">
    <source>
        <dbReference type="Proteomes" id="UP000274822"/>
    </source>
</evidence>
<feature type="transmembrane region" description="Helical" evidence="8">
    <location>
        <begin position="239"/>
        <end position="258"/>
    </location>
</feature>
<protein>
    <submittedName>
        <fullName evidence="9">Phosphatidylinositol N-acetylglucosaminyltransferase-domain-containing protein</fullName>
    </submittedName>
</protein>
<comment type="pathway">
    <text evidence="2">Glycolipid biosynthesis; glycosylphosphatidylinositol-anchor biosynthesis.</text>
</comment>
<proteinExistence type="inferred from homology"/>
<keyword evidence="7 8" id="KW-0472">Membrane</keyword>
<organism evidence="9 10">
    <name type="scientific">Jimgerdemannia flammicorona</name>
    <dbReference type="NCBI Taxonomy" id="994334"/>
    <lineage>
        <taxon>Eukaryota</taxon>
        <taxon>Fungi</taxon>
        <taxon>Fungi incertae sedis</taxon>
        <taxon>Mucoromycota</taxon>
        <taxon>Mucoromycotina</taxon>
        <taxon>Endogonomycetes</taxon>
        <taxon>Endogonales</taxon>
        <taxon>Endogonaceae</taxon>
        <taxon>Jimgerdemannia</taxon>
    </lineage>
</organism>
<evidence type="ECO:0000313" key="9">
    <source>
        <dbReference type="EMBL" id="RUS34646.1"/>
    </source>
</evidence>
<dbReference type="AlphaFoldDB" id="A0A433QY10"/>
<keyword evidence="6 8" id="KW-1133">Transmembrane helix</keyword>
<name>A0A433QY10_9FUNG</name>
<evidence type="ECO:0000256" key="6">
    <source>
        <dbReference type="ARBA" id="ARBA00022989"/>
    </source>
</evidence>
<evidence type="ECO:0000256" key="4">
    <source>
        <dbReference type="ARBA" id="ARBA00022502"/>
    </source>
</evidence>
<evidence type="ECO:0000256" key="1">
    <source>
        <dbReference type="ARBA" id="ARBA00004141"/>
    </source>
</evidence>
<keyword evidence="4" id="KW-0337">GPI-anchor biosynthesis</keyword>
<keyword evidence="9" id="KW-0808">Transferase</keyword>
<comment type="similarity">
    <text evidence="3">Belongs to the PIGC family.</text>
</comment>
<dbReference type="UniPathway" id="UPA00196"/>
<dbReference type="PANTHER" id="PTHR12982">
    <property type="entry name" value="PHOSPHATIDYLINOSITOL GLYCAN, CLASS C"/>
    <property type="match status" value="1"/>
</dbReference>
<evidence type="ECO:0000256" key="8">
    <source>
        <dbReference type="SAM" id="Phobius"/>
    </source>
</evidence>